<reference evidence="3" key="1">
    <citation type="submission" date="2021-04" db="EMBL/GenBank/DDBJ databases">
        <authorList>
            <person name="Zhang D.-C."/>
        </authorList>
    </citation>
    <scope>NUCLEOTIDE SEQUENCE</scope>
    <source>
        <strain evidence="3">CGMCC 1.15697</strain>
    </source>
</reference>
<gene>
    <name evidence="3" type="ORF">KAJ83_04895</name>
</gene>
<dbReference type="Proteomes" id="UP000672602">
    <property type="component" value="Unassembled WGS sequence"/>
</dbReference>
<dbReference type="InterPro" id="IPR003746">
    <property type="entry name" value="DUF167"/>
</dbReference>
<dbReference type="PANTHER" id="PTHR13420">
    <property type="entry name" value="UPF0235 PROTEIN C15ORF40"/>
    <property type="match status" value="1"/>
</dbReference>
<organism evidence="3 4">
    <name type="scientific">Marivibrio halodurans</name>
    <dbReference type="NCBI Taxonomy" id="2039722"/>
    <lineage>
        <taxon>Bacteria</taxon>
        <taxon>Pseudomonadati</taxon>
        <taxon>Pseudomonadota</taxon>
        <taxon>Alphaproteobacteria</taxon>
        <taxon>Rhodospirillales</taxon>
        <taxon>Rhodospirillaceae</taxon>
        <taxon>Marivibrio</taxon>
    </lineage>
</organism>
<evidence type="ECO:0000256" key="1">
    <source>
        <dbReference type="ARBA" id="ARBA00010364"/>
    </source>
</evidence>
<dbReference type="InterPro" id="IPR036591">
    <property type="entry name" value="YggU-like_sf"/>
</dbReference>
<name>A0A8J7S0B0_9PROT</name>
<proteinExistence type="inferred from homology"/>
<protein>
    <recommendedName>
        <fullName evidence="2">UPF0235 protein KAJ83_04895</fullName>
    </recommendedName>
</protein>
<dbReference type="AlphaFoldDB" id="A0A8J7S0B0"/>
<dbReference type="SUPFAM" id="SSF69786">
    <property type="entry name" value="YggU-like"/>
    <property type="match status" value="1"/>
</dbReference>
<dbReference type="HAMAP" id="MF_00634">
    <property type="entry name" value="UPF0235"/>
    <property type="match status" value="1"/>
</dbReference>
<evidence type="ECO:0000256" key="2">
    <source>
        <dbReference type="HAMAP-Rule" id="MF_00634"/>
    </source>
</evidence>
<dbReference type="SMART" id="SM01152">
    <property type="entry name" value="DUF167"/>
    <property type="match status" value="1"/>
</dbReference>
<dbReference type="Gene3D" id="3.30.1200.10">
    <property type="entry name" value="YggU-like"/>
    <property type="match status" value="1"/>
</dbReference>
<comment type="similarity">
    <text evidence="1 2">Belongs to the UPF0235 family.</text>
</comment>
<evidence type="ECO:0000313" key="4">
    <source>
        <dbReference type="Proteomes" id="UP000672602"/>
    </source>
</evidence>
<sequence>MAGTPADPFRRETGALLIALKVTPKASAERVGGLVDAADETGTVGRRLVLHVTAPPSDGAANKAVVKLLAKALSLPKTSLAIVSGATGRNKVVRIATDDPADLEAGIRARLEQGG</sequence>
<accession>A0A8J7S0B0</accession>
<evidence type="ECO:0000313" key="3">
    <source>
        <dbReference type="EMBL" id="MBP5856334.1"/>
    </source>
</evidence>
<dbReference type="NCBIfam" id="TIGR00251">
    <property type="entry name" value="DUF167 family protein"/>
    <property type="match status" value="1"/>
</dbReference>
<dbReference type="RefSeq" id="WP_210680917.1">
    <property type="nucleotide sequence ID" value="NZ_JAGMWN010000002.1"/>
</dbReference>
<dbReference type="Pfam" id="PF02594">
    <property type="entry name" value="DUF167"/>
    <property type="match status" value="1"/>
</dbReference>
<comment type="caution">
    <text evidence="3">The sequence shown here is derived from an EMBL/GenBank/DDBJ whole genome shotgun (WGS) entry which is preliminary data.</text>
</comment>
<dbReference type="GO" id="GO:0005737">
    <property type="term" value="C:cytoplasm"/>
    <property type="evidence" value="ECO:0007669"/>
    <property type="project" value="TreeGrafter"/>
</dbReference>
<dbReference type="PANTHER" id="PTHR13420:SF7">
    <property type="entry name" value="UPF0235 PROTEIN C15ORF40"/>
    <property type="match status" value="1"/>
</dbReference>
<dbReference type="EMBL" id="JAGMWN010000002">
    <property type="protein sequence ID" value="MBP5856334.1"/>
    <property type="molecule type" value="Genomic_DNA"/>
</dbReference>
<keyword evidence="4" id="KW-1185">Reference proteome</keyword>